<organism evidence="2">
    <name type="scientific">Culex pipiens</name>
    <name type="common">House mosquito</name>
    <dbReference type="NCBI Taxonomy" id="7175"/>
    <lineage>
        <taxon>Eukaryota</taxon>
        <taxon>Metazoa</taxon>
        <taxon>Ecdysozoa</taxon>
        <taxon>Arthropoda</taxon>
        <taxon>Hexapoda</taxon>
        <taxon>Insecta</taxon>
        <taxon>Pterygota</taxon>
        <taxon>Neoptera</taxon>
        <taxon>Endopterygota</taxon>
        <taxon>Diptera</taxon>
        <taxon>Nematocera</taxon>
        <taxon>Culicoidea</taxon>
        <taxon>Culicidae</taxon>
        <taxon>Culicinae</taxon>
        <taxon>Culicini</taxon>
        <taxon>Culex</taxon>
        <taxon>Culex</taxon>
    </lineage>
</organism>
<reference evidence="2" key="1">
    <citation type="submission" date="2021-05" db="EMBL/GenBank/DDBJ databases">
        <authorList>
            <person name="Alioto T."/>
            <person name="Alioto T."/>
            <person name="Gomez Garrido J."/>
        </authorList>
    </citation>
    <scope>NUCLEOTIDE SEQUENCE</scope>
</reference>
<dbReference type="EMBL" id="HBUE01122235">
    <property type="protein sequence ID" value="CAG6492922.1"/>
    <property type="molecule type" value="Transcribed_RNA"/>
</dbReference>
<protein>
    <submittedName>
        <fullName evidence="2">(northern house mosquito) hypothetical protein</fullName>
    </submittedName>
</protein>
<evidence type="ECO:0000256" key="1">
    <source>
        <dbReference type="SAM" id="MobiDB-lite"/>
    </source>
</evidence>
<sequence>MDKTNCAVGDLQPVRPLRLPGANNHAVQAGDARRLGSCANLGSTTAARAFTAVEADSSATASYQQDAEEAMPDRPGCGERATPRLFGRLKASIREVVCCTSRASTSVARSACAELPANHEWLHSRSKQSPGWKRAAQNCWRS</sequence>
<evidence type="ECO:0000313" key="2">
    <source>
        <dbReference type="EMBL" id="CAG6492922.1"/>
    </source>
</evidence>
<accession>A0A8D8CKP4</accession>
<feature type="region of interest" description="Disordered" evidence="1">
    <location>
        <begin position="59"/>
        <end position="81"/>
    </location>
</feature>
<name>A0A8D8CKP4_CULPI</name>
<proteinExistence type="predicted"/>
<dbReference type="AlphaFoldDB" id="A0A8D8CKP4"/>